<dbReference type="SMART" id="SM00342">
    <property type="entry name" value="HTH_ARAC"/>
    <property type="match status" value="1"/>
</dbReference>
<sequence length="345" mass="36588">MSVFDNSNFFPEFPFSPSRLRHVQPRPPVTTASQPCKTAIAADLPEVAGPAPDAMPDAAVPGSAPPAIRMPAPQRPALRSLRTPPPPVPLRMLPLATFIWGSRALPPQPRTRADHALIWVTSGRLQLDYPRRHQTLRPGDLRLIPAGTAFAALPMQDARGHVALIPADLAALAGLPAAGLAAHVGAQAAHLLRLLTALASASGARDAGRTADLAALLPRCLATLDPERAPAAAPQIRTGDRDLVERFLTLARASLRDCLSLAELSGQLHCATAALDSACLAARGRRAIELIHDLRLECAAGLLRQGRLPTTQIARQAGYSSQTHFTRAFVAATGRTPEAFRAQPC</sequence>
<dbReference type="InterPro" id="IPR011051">
    <property type="entry name" value="RmlC_Cupin_sf"/>
</dbReference>
<keyword evidence="6" id="KW-1185">Reference proteome</keyword>
<dbReference type="PROSITE" id="PS01124">
    <property type="entry name" value="HTH_ARAC_FAMILY_2"/>
    <property type="match status" value="1"/>
</dbReference>
<evidence type="ECO:0000256" key="3">
    <source>
        <dbReference type="ARBA" id="ARBA00023163"/>
    </source>
</evidence>
<keyword evidence="1" id="KW-0805">Transcription regulation</keyword>
<evidence type="ECO:0000313" key="5">
    <source>
        <dbReference type="EMBL" id="MDP5307780.1"/>
    </source>
</evidence>
<dbReference type="InterPro" id="IPR018060">
    <property type="entry name" value="HTH_AraC"/>
</dbReference>
<evidence type="ECO:0000256" key="1">
    <source>
        <dbReference type="ARBA" id="ARBA00023015"/>
    </source>
</evidence>
<dbReference type="PANTHER" id="PTHR46796">
    <property type="entry name" value="HTH-TYPE TRANSCRIPTIONAL ACTIVATOR RHAS-RELATED"/>
    <property type="match status" value="1"/>
</dbReference>
<dbReference type="InterPro" id="IPR009057">
    <property type="entry name" value="Homeodomain-like_sf"/>
</dbReference>
<dbReference type="Gene3D" id="1.10.10.60">
    <property type="entry name" value="Homeodomain-like"/>
    <property type="match status" value="1"/>
</dbReference>
<reference evidence="5 6" key="1">
    <citation type="submission" date="2023-08" db="EMBL/GenBank/DDBJ databases">
        <authorList>
            <person name="Park J.-S."/>
        </authorList>
    </citation>
    <scope>NUCLEOTIDE SEQUENCE [LARGE SCALE GENOMIC DNA]</scope>
    <source>
        <strain evidence="5 6">2205BS29-5</strain>
    </source>
</reference>
<evidence type="ECO:0000259" key="4">
    <source>
        <dbReference type="PROSITE" id="PS01124"/>
    </source>
</evidence>
<dbReference type="SUPFAM" id="SSF46689">
    <property type="entry name" value="Homeodomain-like"/>
    <property type="match status" value="1"/>
</dbReference>
<dbReference type="InterPro" id="IPR050204">
    <property type="entry name" value="AraC_XylS_family_regulators"/>
</dbReference>
<evidence type="ECO:0000256" key="2">
    <source>
        <dbReference type="ARBA" id="ARBA00023125"/>
    </source>
</evidence>
<evidence type="ECO:0000313" key="6">
    <source>
        <dbReference type="Proteomes" id="UP001224997"/>
    </source>
</evidence>
<comment type="caution">
    <text evidence="5">The sequence shown here is derived from an EMBL/GenBank/DDBJ whole genome shotgun (WGS) entry which is preliminary data.</text>
</comment>
<dbReference type="SUPFAM" id="SSF51182">
    <property type="entry name" value="RmlC-like cupins"/>
    <property type="match status" value="1"/>
</dbReference>
<dbReference type="EMBL" id="JAVAMQ010000010">
    <property type="protein sequence ID" value="MDP5307780.1"/>
    <property type="molecule type" value="Genomic_DNA"/>
</dbReference>
<keyword evidence="3" id="KW-0804">Transcription</keyword>
<gene>
    <name evidence="5" type="ORF">Q5Y72_11840</name>
</gene>
<accession>A0ABT9JD92</accession>
<proteinExistence type="predicted"/>
<feature type="domain" description="HTH araC/xylS-type" evidence="4">
    <location>
        <begin position="245"/>
        <end position="343"/>
    </location>
</feature>
<dbReference type="RefSeq" id="WP_305963633.1">
    <property type="nucleotide sequence ID" value="NZ_JAVAMQ010000010.1"/>
</dbReference>
<dbReference type="Proteomes" id="UP001224997">
    <property type="component" value="Unassembled WGS sequence"/>
</dbReference>
<name>A0ABT9JD92_9RHOB</name>
<dbReference type="Pfam" id="PF12833">
    <property type="entry name" value="HTH_18"/>
    <property type="match status" value="1"/>
</dbReference>
<organism evidence="5 6">
    <name type="scientific">Paracoccus spongiarum</name>
    <dbReference type="NCBI Taxonomy" id="3064387"/>
    <lineage>
        <taxon>Bacteria</taxon>
        <taxon>Pseudomonadati</taxon>
        <taxon>Pseudomonadota</taxon>
        <taxon>Alphaproteobacteria</taxon>
        <taxon>Rhodobacterales</taxon>
        <taxon>Paracoccaceae</taxon>
        <taxon>Paracoccus</taxon>
    </lineage>
</organism>
<keyword evidence="2" id="KW-0238">DNA-binding</keyword>
<protein>
    <submittedName>
        <fullName evidence="5">AraC family transcriptional regulator</fullName>
    </submittedName>
</protein>